<dbReference type="InterPro" id="IPR042176">
    <property type="entry name" value="Pantoate_ligase_C"/>
</dbReference>
<dbReference type="InterPro" id="IPR014729">
    <property type="entry name" value="Rossmann-like_a/b/a_fold"/>
</dbReference>
<evidence type="ECO:0000256" key="6">
    <source>
        <dbReference type="ARBA" id="ARBA00022840"/>
    </source>
</evidence>
<dbReference type="AlphaFoldDB" id="A0A7C4XKM0"/>
<dbReference type="FunFam" id="3.30.1300.10:FF:000001">
    <property type="entry name" value="Pantothenate synthetase"/>
    <property type="match status" value="1"/>
</dbReference>
<dbReference type="Pfam" id="PF02569">
    <property type="entry name" value="Pantoate_ligase"/>
    <property type="match status" value="1"/>
</dbReference>
<dbReference type="NCBIfam" id="TIGR00018">
    <property type="entry name" value="panC"/>
    <property type="match status" value="1"/>
</dbReference>
<feature type="binding site" evidence="8">
    <location>
        <position position="153"/>
    </location>
    <ligand>
        <name>(R)-pantoate</name>
        <dbReference type="ChEBI" id="CHEBI:15980"/>
    </ligand>
</feature>
<keyword evidence="6 8" id="KW-0067">ATP-binding</keyword>
<dbReference type="HAMAP" id="MF_00158">
    <property type="entry name" value="PanC"/>
    <property type="match status" value="1"/>
</dbReference>
<feature type="binding site" evidence="8">
    <location>
        <begin position="147"/>
        <end position="150"/>
    </location>
    <ligand>
        <name>ATP</name>
        <dbReference type="ChEBI" id="CHEBI:30616"/>
    </ligand>
</feature>
<comment type="caution">
    <text evidence="9">The sequence shown here is derived from an EMBL/GenBank/DDBJ whole genome shotgun (WGS) entry which is preliminary data.</text>
</comment>
<comment type="miscellaneous">
    <text evidence="8">The reaction proceeds by a bi uni uni bi ping pong mechanism.</text>
</comment>
<dbReference type="Gene3D" id="3.40.50.620">
    <property type="entry name" value="HUPs"/>
    <property type="match status" value="1"/>
</dbReference>
<gene>
    <name evidence="8" type="primary">panC</name>
    <name evidence="9" type="ORF">ENV60_04190</name>
</gene>
<feature type="binding site" evidence="8">
    <location>
        <position position="61"/>
    </location>
    <ligand>
        <name>beta-alanine</name>
        <dbReference type="ChEBI" id="CHEBI:57966"/>
    </ligand>
</feature>
<evidence type="ECO:0000256" key="3">
    <source>
        <dbReference type="ARBA" id="ARBA00022598"/>
    </source>
</evidence>
<feature type="binding site" evidence="8">
    <location>
        <begin position="30"/>
        <end position="37"/>
    </location>
    <ligand>
        <name>ATP</name>
        <dbReference type="ChEBI" id="CHEBI:30616"/>
    </ligand>
</feature>
<keyword evidence="4 8" id="KW-0566">Pantothenate biosynthesis</keyword>
<evidence type="ECO:0000256" key="8">
    <source>
        <dbReference type="HAMAP-Rule" id="MF_00158"/>
    </source>
</evidence>
<dbReference type="EMBL" id="DTGZ01000078">
    <property type="protein sequence ID" value="HGV97477.1"/>
    <property type="molecule type" value="Genomic_DNA"/>
</dbReference>
<evidence type="ECO:0000256" key="5">
    <source>
        <dbReference type="ARBA" id="ARBA00022741"/>
    </source>
</evidence>
<dbReference type="FunFam" id="3.40.50.620:FF:000013">
    <property type="entry name" value="Pantothenate synthetase"/>
    <property type="match status" value="1"/>
</dbReference>
<dbReference type="CDD" id="cd00560">
    <property type="entry name" value="PanC"/>
    <property type="match status" value="1"/>
</dbReference>
<keyword evidence="5 8" id="KW-0547">Nucleotide-binding</keyword>
<dbReference type="PANTHER" id="PTHR21299:SF1">
    <property type="entry name" value="PANTOATE--BETA-ALANINE LIGASE"/>
    <property type="match status" value="1"/>
</dbReference>
<evidence type="ECO:0000256" key="7">
    <source>
        <dbReference type="ARBA" id="ARBA00048258"/>
    </source>
</evidence>
<proteinExistence type="inferred from homology"/>
<evidence type="ECO:0000256" key="2">
    <source>
        <dbReference type="ARBA" id="ARBA00009256"/>
    </source>
</evidence>
<dbReference type="GO" id="GO:0015940">
    <property type="term" value="P:pantothenate biosynthetic process"/>
    <property type="evidence" value="ECO:0007669"/>
    <property type="project" value="UniProtKB-UniRule"/>
</dbReference>
<comment type="subcellular location">
    <subcellularLocation>
        <location evidence="8">Cytoplasm</location>
    </subcellularLocation>
</comment>
<accession>A0A7C4XKM0</accession>
<dbReference type="UniPathway" id="UPA00028">
    <property type="reaction ID" value="UER00005"/>
</dbReference>
<evidence type="ECO:0000256" key="1">
    <source>
        <dbReference type="ARBA" id="ARBA00004990"/>
    </source>
</evidence>
<evidence type="ECO:0000256" key="4">
    <source>
        <dbReference type="ARBA" id="ARBA00022655"/>
    </source>
</evidence>
<dbReference type="GO" id="GO:0005524">
    <property type="term" value="F:ATP binding"/>
    <property type="evidence" value="ECO:0007669"/>
    <property type="project" value="UniProtKB-KW"/>
</dbReference>
<dbReference type="PANTHER" id="PTHR21299">
    <property type="entry name" value="CYTIDYLATE KINASE/PANTOATE-BETA-ALANINE LIGASE"/>
    <property type="match status" value="1"/>
</dbReference>
<feature type="active site" description="Proton donor" evidence="8">
    <location>
        <position position="37"/>
    </location>
</feature>
<dbReference type="SUPFAM" id="SSF52374">
    <property type="entry name" value="Nucleotidylyl transferase"/>
    <property type="match status" value="1"/>
</dbReference>
<protein>
    <recommendedName>
        <fullName evidence="8">Pantothenate synthetase</fullName>
        <shortName evidence="8">PS</shortName>
        <ecNumber evidence="8">6.3.2.1</ecNumber>
    </recommendedName>
    <alternativeName>
        <fullName evidence="8">Pantoate--beta-alanine ligase</fullName>
    </alternativeName>
    <alternativeName>
        <fullName evidence="8">Pantoate-activating enzyme</fullName>
    </alternativeName>
</protein>
<feature type="binding site" evidence="8">
    <location>
        <position position="176"/>
    </location>
    <ligand>
        <name>ATP</name>
        <dbReference type="ChEBI" id="CHEBI:30616"/>
    </ligand>
</feature>
<comment type="similarity">
    <text evidence="2 8">Belongs to the pantothenate synthetase family.</text>
</comment>
<reference evidence="9" key="1">
    <citation type="journal article" date="2020" name="mSystems">
        <title>Genome- and Community-Level Interaction Insights into Carbon Utilization and Element Cycling Functions of Hydrothermarchaeota in Hydrothermal Sediment.</title>
        <authorList>
            <person name="Zhou Z."/>
            <person name="Liu Y."/>
            <person name="Xu W."/>
            <person name="Pan J."/>
            <person name="Luo Z.H."/>
            <person name="Li M."/>
        </authorList>
    </citation>
    <scope>NUCLEOTIDE SEQUENCE [LARGE SCALE GENOMIC DNA]</scope>
    <source>
        <strain evidence="9">SpSt-774</strain>
    </source>
</reference>
<dbReference type="GO" id="GO:0005829">
    <property type="term" value="C:cytosol"/>
    <property type="evidence" value="ECO:0007669"/>
    <property type="project" value="TreeGrafter"/>
</dbReference>
<dbReference type="EC" id="6.3.2.1" evidence="8"/>
<comment type="subunit">
    <text evidence="8">Homodimer.</text>
</comment>
<comment type="pathway">
    <text evidence="1 8">Cofactor biosynthesis; (R)-pantothenate biosynthesis; (R)-pantothenate from (R)-pantoate and beta-alanine: step 1/1.</text>
</comment>
<organism evidence="9">
    <name type="scientific">candidate division WOR-3 bacterium</name>
    <dbReference type="NCBI Taxonomy" id="2052148"/>
    <lineage>
        <taxon>Bacteria</taxon>
        <taxon>Bacteria division WOR-3</taxon>
    </lineage>
</organism>
<dbReference type="Gene3D" id="3.30.1300.10">
    <property type="entry name" value="Pantoate-beta-alanine ligase, C-terminal domain"/>
    <property type="match status" value="1"/>
</dbReference>
<comment type="catalytic activity">
    <reaction evidence="7 8">
        <text>(R)-pantoate + beta-alanine + ATP = (R)-pantothenate + AMP + diphosphate + H(+)</text>
        <dbReference type="Rhea" id="RHEA:10912"/>
        <dbReference type="ChEBI" id="CHEBI:15378"/>
        <dbReference type="ChEBI" id="CHEBI:15980"/>
        <dbReference type="ChEBI" id="CHEBI:29032"/>
        <dbReference type="ChEBI" id="CHEBI:30616"/>
        <dbReference type="ChEBI" id="CHEBI:33019"/>
        <dbReference type="ChEBI" id="CHEBI:57966"/>
        <dbReference type="ChEBI" id="CHEBI:456215"/>
        <dbReference type="EC" id="6.3.2.1"/>
    </reaction>
</comment>
<evidence type="ECO:0000313" key="9">
    <source>
        <dbReference type="EMBL" id="HGV97477.1"/>
    </source>
</evidence>
<sequence length="279" mass="32163">MKIIKKIGELKRIINRVKKRGQKIGFVPTMGYLHKGHLSLLKIAKENSDFVVCSIFVNPIQFGPHEDFNRYPRDLKRDETLLKKEKIDLLFYPSIKEMYPEGYKTYVEVTDLSSVLCGRSRPGHFRGVATVVLKLFNIVQPDIAVFGEKDYQQAVIIERMVKDLNLDIKIIRGPIVREADGLAMSSRNVYLSPIERQNATILYKALQWARDAYYKENIHSPGYITQRMQQMIEEKGGQIDYIAVVDEKDLTPVRFLKKGNLILLAVFFGNTRLIDNIVI</sequence>
<keyword evidence="8" id="KW-0963">Cytoplasm</keyword>
<comment type="function">
    <text evidence="8">Catalyzes the condensation of pantoate with beta-alanine in an ATP-dependent reaction via a pantoyl-adenylate intermediate.</text>
</comment>
<dbReference type="InterPro" id="IPR003721">
    <property type="entry name" value="Pantoate_ligase"/>
</dbReference>
<dbReference type="GO" id="GO:0004592">
    <property type="term" value="F:pantoate-beta-alanine ligase activity"/>
    <property type="evidence" value="ECO:0007669"/>
    <property type="project" value="UniProtKB-UniRule"/>
</dbReference>
<keyword evidence="3 8" id="KW-0436">Ligase</keyword>
<feature type="binding site" evidence="8">
    <location>
        <position position="61"/>
    </location>
    <ligand>
        <name>(R)-pantoate</name>
        <dbReference type="ChEBI" id="CHEBI:15980"/>
    </ligand>
</feature>
<feature type="binding site" evidence="8">
    <location>
        <begin position="184"/>
        <end position="187"/>
    </location>
    <ligand>
        <name>ATP</name>
        <dbReference type="ChEBI" id="CHEBI:30616"/>
    </ligand>
</feature>
<name>A0A7C4XKM0_UNCW3</name>